<feature type="transmembrane region" description="Helical" evidence="1">
    <location>
        <begin position="70"/>
        <end position="88"/>
    </location>
</feature>
<comment type="caution">
    <text evidence="2">The sequence shown here is derived from an EMBL/GenBank/DDBJ whole genome shotgun (WGS) entry which is preliminary data.</text>
</comment>
<keyword evidence="1" id="KW-1133">Transmembrane helix</keyword>
<evidence type="ECO:0000313" key="2">
    <source>
        <dbReference type="EMBL" id="KAI6660825.1"/>
    </source>
</evidence>
<protein>
    <recommendedName>
        <fullName evidence="4">NADH dehydrogenase [ubiquinone] 1 beta subcomplex subunit 11, mitochondrial</fullName>
    </recommendedName>
</protein>
<organism evidence="2 3">
    <name type="scientific">Oopsacas minuta</name>
    <dbReference type="NCBI Taxonomy" id="111878"/>
    <lineage>
        <taxon>Eukaryota</taxon>
        <taxon>Metazoa</taxon>
        <taxon>Porifera</taxon>
        <taxon>Hexactinellida</taxon>
        <taxon>Hexasterophora</taxon>
        <taxon>Lyssacinosida</taxon>
        <taxon>Leucopsacidae</taxon>
        <taxon>Oopsacas</taxon>
    </lineage>
</organism>
<dbReference type="Proteomes" id="UP001165289">
    <property type="component" value="Unassembled WGS sequence"/>
</dbReference>
<sequence length="124" mass="14559">MLSSSLTRSLPTTRYILALSRTPSRSVVKDSKYYLDLAKERGIRLPGGFKYGEKPLLPGERRVVLLRDRIVTWGMWFSLFLLYFLSYIKPKSAWELEVERIAIERYEHLLLEAGIEDLTIEEEY</sequence>
<evidence type="ECO:0000256" key="1">
    <source>
        <dbReference type="SAM" id="Phobius"/>
    </source>
</evidence>
<gene>
    <name evidence="2" type="ORF">LOD99_13552</name>
</gene>
<keyword evidence="1" id="KW-0472">Membrane</keyword>
<keyword evidence="1" id="KW-0812">Transmembrane</keyword>
<proteinExistence type="predicted"/>
<reference evidence="2 3" key="1">
    <citation type="journal article" date="2023" name="BMC Biol.">
        <title>The compact genome of the sponge Oopsacas minuta (Hexactinellida) is lacking key metazoan core genes.</title>
        <authorList>
            <person name="Santini S."/>
            <person name="Schenkelaars Q."/>
            <person name="Jourda C."/>
            <person name="Duchesne M."/>
            <person name="Belahbib H."/>
            <person name="Rocher C."/>
            <person name="Selva M."/>
            <person name="Riesgo A."/>
            <person name="Vervoort M."/>
            <person name="Leys S.P."/>
            <person name="Kodjabachian L."/>
            <person name="Le Bivic A."/>
            <person name="Borchiellini C."/>
            <person name="Claverie J.M."/>
            <person name="Renard E."/>
        </authorList>
    </citation>
    <scope>NUCLEOTIDE SEQUENCE [LARGE SCALE GENOMIC DNA]</scope>
    <source>
        <strain evidence="2">SPO-2</strain>
    </source>
</reference>
<dbReference type="EMBL" id="JAKMXF010000022">
    <property type="protein sequence ID" value="KAI6660825.1"/>
    <property type="molecule type" value="Genomic_DNA"/>
</dbReference>
<keyword evidence="3" id="KW-1185">Reference proteome</keyword>
<name>A0AAV7KIT9_9METZ</name>
<evidence type="ECO:0000313" key="3">
    <source>
        <dbReference type="Proteomes" id="UP001165289"/>
    </source>
</evidence>
<accession>A0AAV7KIT9</accession>
<dbReference type="AlphaFoldDB" id="A0AAV7KIT9"/>
<evidence type="ECO:0008006" key="4">
    <source>
        <dbReference type="Google" id="ProtNLM"/>
    </source>
</evidence>